<dbReference type="InterPro" id="IPR018966">
    <property type="entry name" value="VTC_domain"/>
</dbReference>
<dbReference type="AlphaFoldDB" id="A0A929RRN3"/>
<dbReference type="Pfam" id="PF09359">
    <property type="entry name" value="VTC"/>
    <property type="match status" value="1"/>
</dbReference>
<dbReference type="EMBL" id="JABZGF010000260">
    <property type="protein sequence ID" value="MBF0966959.1"/>
    <property type="molecule type" value="Genomic_DNA"/>
</dbReference>
<dbReference type="Proteomes" id="UP000759246">
    <property type="component" value="Unassembled WGS sequence"/>
</dbReference>
<accession>A0A929RRN3</accession>
<protein>
    <submittedName>
        <fullName evidence="2">Polyphosphate polymerase domain-containing protein</fullName>
    </submittedName>
</protein>
<dbReference type="GO" id="GO:0006799">
    <property type="term" value="P:polyphosphate biosynthetic process"/>
    <property type="evidence" value="ECO:0007669"/>
    <property type="project" value="UniProtKB-ARBA"/>
</dbReference>
<comment type="caution">
    <text evidence="2">The sequence shown here is derived from an EMBL/GenBank/DDBJ whole genome shotgun (WGS) entry which is preliminary data.</text>
</comment>
<evidence type="ECO:0000313" key="3">
    <source>
        <dbReference type="Proteomes" id="UP000759246"/>
    </source>
</evidence>
<organism evidence="2 3">
    <name type="scientific">Actinomyces bouchesdurhonensis</name>
    <dbReference type="NCBI Taxonomy" id="1852361"/>
    <lineage>
        <taxon>Bacteria</taxon>
        <taxon>Bacillati</taxon>
        <taxon>Actinomycetota</taxon>
        <taxon>Actinomycetes</taxon>
        <taxon>Actinomycetales</taxon>
        <taxon>Actinomycetaceae</taxon>
        <taxon>Actinomyces</taxon>
    </lineage>
</organism>
<dbReference type="InterPro" id="IPR042267">
    <property type="entry name" value="VTC_sf"/>
</dbReference>
<proteinExistence type="predicted"/>
<dbReference type="Gene3D" id="3.20.100.30">
    <property type="entry name" value="VTC, catalytic tunnel domain"/>
    <property type="match status" value="1"/>
</dbReference>
<sequence length="273" mass="30097">MNATLNATLADLETIGLDDLNERAAMLTRVDRKYALDAATASSVLSRLPEDTRVLQIAGQVSQCYASTYYDTPDMDSYLLTALKRRRRFKVRARTYLSTGTSFLEVKTRGPRGLTVKKRMSISWDEAGAPLAGERRSWVAGKVEHTGYAHLVPALEPILAGSYERNTLLLPGGAGRATVDTKLSWRSLRTDGTEVARPDLVIIETKSGATPSVVDHLLWEGGVRPVKISKYGTAMAAMHDLPANKWNRTLRRYFPEYVEAPELAREAALAMAA</sequence>
<reference evidence="2" key="1">
    <citation type="submission" date="2020-04" db="EMBL/GenBank/DDBJ databases">
        <title>Deep metagenomics examines the oral microbiome during advanced dental caries in children, revealing novel taxa and co-occurrences with host molecules.</title>
        <authorList>
            <person name="Baker J.L."/>
            <person name="Morton J.T."/>
            <person name="Dinis M."/>
            <person name="Alvarez R."/>
            <person name="Tran N.C."/>
            <person name="Knight R."/>
            <person name="Edlund A."/>
        </authorList>
    </citation>
    <scope>NUCLEOTIDE SEQUENCE</scope>
    <source>
        <strain evidence="2">JCVI_30_bin.13</strain>
    </source>
</reference>
<gene>
    <name evidence="2" type="ORF">HXK09_07385</name>
</gene>
<name>A0A929RRN3_9ACTO</name>
<evidence type="ECO:0000313" key="2">
    <source>
        <dbReference type="EMBL" id="MBF0966959.1"/>
    </source>
</evidence>
<dbReference type="CDD" id="cd07750">
    <property type="entry name" value="PolyPPase_VTC_like"/>
    <property type="match status" value="1"/>
</dbReference>
<feature type="domain" description="VTC" evidence="1">
    <location>
        <begin position="29"/>
        <end position="239"/>
    </location>
</feature>
<evidence type="ECO:0000259" key="1">
    <source>
        <dbReference type="Pfam" id="PF09359"/>
    </source>
</evidence>